<gene>
    <name evidence="2" type="ORF">J116_009570</name>
</gene>
<dbReference type="eggNOG" id="ENOG502ZF06">
    <property type="taxonomic scope" value="Bacteria"/>
</dbReference>
<dbReference type="STRING" id="1306406.J116_009570"/>
<dbReference type="EMBL" id="ASHX02000001">
    <property type="protein sequence ID" value="OEJ94683.1"/>
    <property type="molecule type" value="Genomic_DNA"/>
</dbReference>
<comment type="caution">
    <text evidence="2">The sequence shown here is derived from an EMBL/GenBank/DDBJ whole genome shotgun (WGS) entry which is preliminary data.</text>
</comment>
<feature type="chain" id="PRO_5039341558" description="ATP-binding protein" evidence="1">
    <location>
        <begin position="23"/>
        <end position="107"/>
    </location>
</feature>
<evidence type="ECO:0000313" key="2">
    <source>
        <dbReference type="EMBL" id="OEJ94683.1"/>
    </source>
</evidence>
<accession>A0A1D3DQT1</accession>
<keyword evidence="3" id="KW-1185">Reference proteome</keyword>
<dbReference type="Proteomes" id="UP000095329">
    <property type="component" value="Unassembled WGS sequence"/>
</dbReference>
<sequence length="107" mass="9678">MKQSAAKTLGVAALGAAFAVSAAGSASALTAVPTGPVLETATQALPVAQAVSALPGGAGETASIAEGALGAVTQAAPAIPVDTPVDPVVGLLGGLPVGGSLPAAGLG</sequence>
<dbReference type="AlphaFoldDB" id="A0A1D3DQT1"/>
<name>A0A1D3DQT1_9ACTN</name>
<protein>
    <recommendedName>
        <fullName evidence="4">ATP-binding protein</fullName>
    </recommendedName>
</protein>
<evidence type="ECO:0008006" key="4">
    <source>
        <dbReference type="Google" id="ProtNLM"/>
    </source>
</evidence>
<evidence type="ECO:0000256" key="1">
    <source>
        <dbReference type="SAM" id="SignalP"/>
    </source>
</evidence>
<evidence type="ECO:0000313" key="3">
    <source>
        <dbReference type="Proteomes" id="UP000095329"/>
    </source>
</evidence>
<proteinExistence type="predicted"/>
<reference evidence="2 3" key="1">
    <citation type="journal article" date="2013" name="Genome Announc.">
        <title>Genome Sequence of Streptomyces violaceusniger Strain SPC6, a Halotolerant Streptomycete That Exhibits Rapid Growth and Development.</title>
        <authorList>
            <person name="Chen X."/>
            <person name="Zhang B."/>
            <person name="Zhang W."/>
            <person name="Wu X."/>
            <person name="Zhang M."/>
            <person name="Chen T."/>
            <person name="Liu G."/>
            <person name="Dyson P."/>
        </authorList>
    </citation>
    <scope>NUCLEOTIDE SEQUENCE [LARGE SCALE GENOMIC DNA]</scope>
    <source>
        <strain evidence="2 3">SPC6</strain>
    </source>
</reference>
<dbReference type="RefSeq" id="WP_028963877.1">
    <property type="nucleotide sequence ID" value="NZ_ASHX02000001.1"/>
</dbReference>
<feature type="signal peptide" evidence="1">
    <location>
        <begin position="1"/>
        <end position="22"/>
    </location>
</feature>
<keyword evidence="1" id="KW-0732">Signal</keyword>
<organism evidence="2 3">
    <name type="scientific">Streptomyces thermolilacinus SPC6</name>
    <dbReference type="NCBI Taxonomy" id="1306406"/>
    <lineage>
        <taxon>Bacteria</taxon>
        <taxon>Bacillati</taxon>
        <taxon>Actinomycetota</taxon>
        <taxon>Actinomycetes</taxon>
        <taxon>Kitasatosporales</taxon>
        <taxon>Streptomycetaceae</taxon>
        <taxon>Streptomyces</taxon>
    </lineage>
</organism>